<keyword evidence="2" id="KW-0132">Cell division</keyword>
<protein>
    <submittedName>
        <fullName evidence="8">Cyclin, C-terminal domain-containing protein</fullName>
    </submittedName>
</protein>
<dbReference type="InterPro" id="IPR048258">
    <property type="entry name" value="Cyclins_cyclin-box"/>
</dbReference>
<dbReference type="CDD" id="cd20544">
    <property type="entry name" value="CYCLIN_AtCycD-like_rpt2"/>
    <property type="match status" value="1"/>
</dbReference>
<dbReference type="GO" id="GO:0051301">
    <property type="term" value="P:cell division"/>
    <property type="evidence" value="ECO:0007669"/>
    <property type="project" value="UniProtKB-KW"/>
</dbReference>
<dbReference type="AlphaFoldDB" id="A0A103XMB4"/>
<dbReference type="FunFam" id="1.10.472.10:FF:000060">
    <property type="entry name" value="D6-type cyclin"/>
    <property type="match status" value="1"/>
</dbReference>
<dbReference type="EMBL" id="LEKV01004781">
    <property type="protein sequence ID" value="KVH93308.1"/>
    <property type="molecule type" value="Genomic_DNA"/>
</dbReference>
<keyword evidence="9" id="KW-1185">Reference proteome</keyword>
<evidence type="ECO:0000256" key="2">
    <source>
        <dbReference type="ARBA" id="ARBA00022618"/>
    </source>
</evidence>
<name>A0A103XMB4_CYNCS</name>
<dbReference type="PANTHER" id="PTHR10177">
    <property type="entry name" value="CYCLINS"/>
    <property type="match status" value="1"/>
</dbReference>
<dbReference type="SMART" id="SM01332">
    <property type="entry name" value="Cyclin_C"/>
    <property type="match status" value="1"/>
</dbReference>
<dbReference type="SUPFAM" id="SSF47954">
    <property type="entry name" value="Cyclin-like"/>
    <property type="match status" value="1"/>
</dbReference>
<dbReference type="InterPro" id="IPR004367">
    <property type="entry name" value="Cyclin_C-dom"/>
</dbReference>
<reference evidence="8 9" key="1">
    <citation type="journal article" date="2016" name="Sci. Rep.">
        <title>The genome sequence of the outbreeding globe artichoke constructed de novo incorporating a phase-aware low-pass sequencing strategy of F1 progeny.</title>
        <authorList>
            <person name="Scaglione D."/>
            <person name="Reyes-Chin-Wo S."/>
            <person name="Acquadro A."/>
            <person name="Froenicke L."/>
            <person name="Portis E."/>
            <person name="Beitel C."/>
            <person name="Tirone M."/>
            <person name="Mauro R."/>
            <person name="Lo Monaco A."/>
            <person name="Mauromicale G."/>
            <person name="Faccioli P."/>
            <person name="Cattivelli L."/>
            <person name="Rieseberg L."/>
            <person name="Michelmore R."/>
            <person name="Lanteri S."/>
        </authorList>
    </citation>
    <scope>NUCLEOTIDE SEQUENCE [LARGE SCALE GENOMIC DNA]</scope>
    <source>
        <strain evidence="8">2C</strain>
    </source>
</reference>
<dbReference type="Gramene" id="KVH93308">
    <property type="protein sequence ID" value="KVH93308"/>
    <property type="gene ID" value="Ccrd_004647"/>
</dbReference>
<dbReference type="InterPro" id="IPR006671">
    <property type="entry name" value="Cyclin_N"/>
</dbReference>
<feature type="domain" description="Cyclin-like" evidence="6">
    <location>
        <begin position="77"/>
        <end position="165"/>
    </location>
</feature>
<gene>
    <name evidence="8" type="ORF">Ccrd_004647</name>
</gene>
<dbReference type="SMART" id="SM00385">
    <property type="entry name" value="CYCLIN"/>
    <property type="match status" value="1"/>
</dbReference>
<evidence type="ECO:0000313" key="8">
    <source>
        <dbReference type="EMBL" id="KVH93308.1"/>
    </source>
</evidence>
<evidence type="ECO:0000256" key="5">
    <source>
        <dbReference type="RuleBase" id="RU000383"/>
    </source>
</evidence>
<proteinExistence type="inferred from homology"/>
<dbReference type="PROSITE" id="PS00292">
    <property type="entry name" value="CYCLINS"/>
    <property type="match status" value="1"/>
</dbReference>
<dbReference type="CDD" id="cd20543">
    <property type="entry name" value="CYCLIN_AtCycD-like_rpt1"/>
    <property type="match status" value="1"/>
</dbReference>
<dbReference type="Pfam" id="PF02984">
    <property type="entry name" value="Cyclin_C"/>
    <property type="match status" value="1"/>
</dbReference>
<dbReference type="Gene3D" id="1.10.472.10">
    <property type="entry name" value="Cyclin-like"/>
    <property type="match status" value="2"/>
</dbReference>
<evidence type="ECO:0000313" key="9">
    <source>
        <dbReference type="Proteomes" id="UP000243975"/>
    </source>
</evidence>
<keyword evidence="3 5" id="KW-0195">Cyclin</keyword>
<dbReference type="InterPro" id="IPR036915">
    <property type="entry name" value="Cyclin-like_sf"/>
</dbReference>
<dbReference type="OMA" id="WMIRINS"/>
<sequence length="325" mass="38157">MSTSSPSSSSFFDTLFYCEEQQPADHHPWQWHHQQYYDHDFLWEDEELVSLFTKQQQTLSFLRTDPSLLIARKQAVDWILKVKSHFGFSHLTAILSMNYLDRFLSSLHFQKDKPWMIQLLAVTCLSLAAKTEQTQVPSLLDLQVEETQYMFEAKTIQKMELLVMSTLKWKMNPVTPISFLDHIVRRLGLMSHHHHHLHWDCFFKKCEDIILSLVSDSRFVGYEPSVMATATMLHVIEEVDLFNSVDYQNQLLDVLKTTKDLVSQYPIRVQSTCSTVTQNQPCRTVSISITVEVRRRWRCGRDRCWFLRKVGWDEGGRRYGNGCAR</sequence>
<dbReference type="Pfam" id="PF00134">
    <property type="entry name" value="Cyclin_N"/>
    <property type="match status" value="1"/>
</dbReference>
<evidence type="ECO:0000256" key="4">
    <source>
        <dbReference type="ARBA" id="ARBA00023306"/>
    </source>
</evidence>
<evidence type="ECO:0000256" key="1">
    <source>
        <dbReference type="ARBA" id="ARBA00009065"/>
    </source>
</evidence>
<evidence type="ECO:0000259" key="6">
    <source>
        <dbReference type="SMART" id="SM00385"/>
    </source>
</evidence>
<dbReference type="InterPro" id="IPR013763">
    <property type="entry name" value="Cyclin-like_dom"/>
</dbReference>
<evidence type="ECO:0000256" key="3">
    <source>
        <dbReference type="ARBA" id="ARBA00023127"/>
    </source>
</evidence>
<comment type="similarity">
    <text evidence="1">Belongs to the cyclin family. Cyclin D subfamily.</text>
</comment>
<evidence type="ECO:0000259" key="7">
    <source>
        <dbReference type="SMART" id="SM01332"/>
    </source>
</evidence>
<dbReference type="Proteomes" id="UP000243975">
    <property type="component" value="Unassembled WGS sequence"/>
</dbReference>
<dbReference type="STRING" id="59895.A0A103XMB4"/>
<accession>A0A103XMB4</accession>
<keyword evidence="4" id="KW-0131">Cell cycle</keyword>
<feature type="domain" description="Cyclin C-terminal" evidence="7">
    <location>
        <begin position="174"/>
        <end position="290"/>
    </location>
</feature>
<organism evidence="8 9">
    <name type="scientific">Cynara cardunculus var. scolymus</name>
    <name type="common">Globe artichoke</name>
    <name type="synonym">Cynara scolymus</name>
    <dbReference type="NCBI Taxonomy" id="59895"/>
    <lineage>
        <taxon>Eukaryota</taxon>
        <taxon>Viridiplantae</taxon>
        <taxon>Streptophyta</taxon>
        <taxon>Embryophyta</taxon>
        <taxon>Tracheophyta</taxon>
        <taxon>Spermatophyta</taxon>
        <taxon>Magnoliopsida</taxon>
        <taxon>eudicotyledons</taxon>
        <taxon>Gunneridae</taxon>
        <taxon>Pentapetalae</taxon>
        <taxon>asterids</taxon>
        <taxon>campanulids</taxon>
        <taxon>Asterales</taxon>
        <taxon>Asteraceae</taxon>
        <taxon>Carduoideae</taxon>
        <taxon>Cardueae</taxon>
        <taxon>Carduinae</taxon>
        <taxon>Cynara</taxon>
    </lineage>
</organism>
<dbReference type="InterPro" id="IPR039361">
    <property type="entry name" value="Cyclin"/>
</dbReference>
<comment type="caution">
    <text evidence="8">The sequence shown here is derived from an EMBL/GenBank/DDBJ whole genome shotgun (WGS) entry which is preliminary data.</text>
</comment>